<evidence type="ECO:0000313" key="1">
    <source>
        <dbReference type="EMBL" id="MCD7469420.1"/>
    </source>
</evidence>
<gene>
    <name evidence="1" type="ORF">HAX54_008467</name>
</gene>
<reference evidence="1 2" key="1">
    <citation type="journal article" date="2021" name="BMC Genomics">
        <title>Datura genome reveals duplications of psychoactive alkaloid biosynthetic genes and high mutation rate following tissue culture.</title>
        <authorList>
            <person name="Rajewski A."/>
            <person name="Carter-House D."/>
            <person name="Stajich J."/>
            <person name="Litt A."/>
        </authorList>
    </citation>
    <scope>NUCLEOTIDE SEQUENCE [LARGE SCALE GENOMIC DNA]</scope>
    <source>
        <strain evidence="1">AR-01</strain>
    </source>
</reference>
<evidence type="ECO:0000313" key="2">
    <source>
        <dbReference type="Proteomes" id="UP000823775"/>
    </source>
</evidence>
<protein>
    <submittedName>
        <fullName evidence="1">Uncharacterized protein</fullName>
    </submittedName>
</protein>
<keyword evidence="2" id="KW-1185">Reference proteome</keyword>
<name>A0ABS8TEU4_DATST</name>
<dbReference type="EMBL" id="JACEIK010001444">
    <property type="protein sequence ID" value="MCD7469420.1"/>
    <property type="molecule type" value="Genomic_DNA"/>
</dbReference>
<sequence length="104" mass="12025">MQLKREKYQSEPTYDETDDYVDVHNKIRINFPPSMIFSPGRSPGAVTPGATNKLKWQSPMHMSPELSNFQALRHLIRFLGNLMRSWLNTGYLALAEAEDILWTN</sequence>
<dbReference type="Proteomes" id="UP000823775">
    <property type="component" value="Unassembled WGS sequence"/>
</dbReference>
<proteinExistence type="predicted"/>
<comment type="caution">
    <text evidence="1">The sequence shown here is derived from an EMBL/GenBank/DDBJ whole genome shotgun (WGS) entry which is preliminary data.</text>
</comment>
<organism evidence="1 2">
    <name type="scientific">Datura stramonium</name>
    <name type="common">Jimsonweed</name>
    <name type="synonym">Common thornapple</name>
    <dbReference type="NCBI Taxonomy" id="4076"/>
    <lineage>
        <taxon>Eukaryota</taxon>
        <taxon>Viridiplantae</taxon>
        <taxon>Streptophyta</taxon>
        <taxon>Embryophyta</taxon>
        <taxon>Tracheophyta</taxon>
        <taxon>Spermatophyta</taxon>
        <taxon>Magnoliopsida</taxon>
        <taxon>eudicotyledons</taxon>
        <taxon>Gunneridae</taxon>
        <taxon>Pentapetalae</taxon>
        <taxon>asterids</taxon>
        <taxon>lamiids</taxon>
        <taxon>Solanales</taxon>
        <taxon>Solanaceae</taxon>
        <taxon>Solanoideae</taxon>
        <taxon>Datureae</taxon>
        <taxon>Datura</taxon>
    </lineage>
</organism>
<accession>A0ABS8TEU4</accession>